<gene>
    <name evidence="1" type="ORF">Helico5904_1690</name>
</gene>
<organism evidence="1">
    <name type="scientific">uncultured Helicobacter sp</name>
    <dbReference type="NCBI Taxonomy" id="175537"/>
    <lineage>
        <taxon>Bacteria</taxon>
        <taxon>Pseudomonadati</taxon>
        <taxon>Campylobacterota</taxon>
        <taxon>Epsilonproteobacteria</taxon>
        <taxon>Campylobacterales</taxon>
        <taxon>Helicobacteraceae</taxon>
        <taxon>Helicobacter</taxon>
        <taxon>environmental samples</taxon>
    </lineage>
</organism>
<name>A0A650EL31_9HELI</name>
<evidence type="ECO:0000313" key="1">
    <source>
        <dbReference type="EMBL" id="QGT50497.1"/>
    </source>
</evidence>
<evidence type="ECO:0008006" key="2">
    <source>
        <dbReference type="Google" id="ProtNLM"/>
    </source>
</evidence>
<proteinExistence type="predicted"/>
<protein>
    <recommendedName>
        <fullName evidence="2">Cytochrome c domain-containing protein</fullName>
    </recommendedName>
</protein>
<dbReference type="EMBL" id="MN577569">
    <property type="protein sequence ID" value="QGT50497.1"/>
    <property type="molecule type" value="Genomic_DNA"/>
</dbReference>
<accession>A0A650EL31</accession>
<reference evidence="1" key="1">
    <citation type="journal article" date="2020" name="J. ISSAAS">
        <title>Lactobacilli and other gastrointestinal microbiota of Peromyscus leucopus, reservoir host for agents of Lyme disease and other zoonoses in North America.</title>
        <authorList>
            <person name="Milovic A."/>
            <person name="Bassam K."/>
            <person name="Shao H."/>
            <person name="Chatzistamou I."/>
            <person name="Tufts D.M."/>
            <person name="Diuk-Wasser M."/>
            <person name="Barbour A.G."/>
        </authorList>
    </citation>
    <scope>NUCLEOTIDE SEQUENCE</scope>
    <source>
        <strain evidence="1">LL4</strain>
    </source>
</reference>
<sequence length="130" mass="15112">MIKKIILVLCLTTATLYGKNSLITHLMQNMEYAMNLMERGYLYNNIQWINDGLKEFKTLNMELKKIDPHTYLSVSQRRDINVVSGIVSRNQDNIEVMEYFLKQKDFIKSADAYGRILAGCVSCHAISRNW</sequence>
<dbReference type="AlphaFoldDB" id="A0A650EL31"/>